<feature type="transmembrane region" description="Helical" evidence="1">
    <location>
        <begin position="82"/>
        <end position="102"/>
    </location>
</feature>
<dbReference type="RefSeq" id="WP_186879887.1">
    <property type="nucleotide sequence ID" value="NZ_JACOGG010000002.1"/>
</dbReference>
<keyword evidence="1" id="KW-0812">Transmembrane</keyword>
<dbReference type="Proteomes" id="UP000612361">
    <property type="component" value="Unassembled WGS sequence"/>
</dbReference>
<accession>A0A923KRW1</accession>
<keyword evidence="1" id="KW-0472">Membrane</keyword>
<dbReference type="AlphaFoldDB" id="A0A923KRW1"/>
<dbReference type="Pfam" id="PF22564">
    <property type="entry name" value="HAAS"/>
    <property type="match status" value="1"/>
</dbReference>
<keyword evidence="1" id="KW-1133">Transmembrane helix</keyword>
<protein>
    <submittedName>
        <fullName evidence="2">DUF1700 domain-containing protein</fullName>
    </submittedName>
</protein>
<comment type="caution">
    <text evidence="2">The sequence shown here is derived from an EMBL/GenBank/DDBJ whole genome shotgun (WGS) entry which is preliminary data.</text>
</comment>
<gene>
    <name evidence="2" type="ORF">H8K47_02710</name>
</gene>
<evidence type="ECO:0000313" key="3">
    <source>
        <dbReference type="Proteomes" id="UP000612361"/>
    </source>
</evidence>
<feature type="transmembrane region" description="Helical" evidence="1">
    <location>
        <begin position="108"/>
        <end position="132"/>
    </location>
</feature>
<sequence length="261" mass="28562">MMNKATYMHALQQALTGLPGPVIEECLWTYERKFLDAMLAGESEESIAARLPKPELVAAQKKTSVRYHALQVRFSLVNLARLFVALTGLAFLNLLLIAPVMAAVSVLFAGFVTSVCLYFGGILFAAAGVAGISQFHVQIPQTQTVTVRQSFDARIAHEPVQIEINGSGVHAQTATTADVVAASLPEAKHTAQTIKAEPIDIQFSFSEPMGTWQAVKGLGMIIGAILLMMLTFWLTRFSWHGAVRYLRWTAQQLRHAPMHTA</sequence>
<evidence type="ECO:0000256" key="1">
    <source>
        <dbReference type="SAM" id="Phobius"/>
    </source>
</evidence>
<keyword evidence="3" id="KW-1185">Reference proteome</keyword>
<evidence type="ECO:0000313" key="2">
    <source>
        <dbReference type="EMBL" id="MBC3934264.1"/>
    </source>
</evidence>
<reference evidence="2" key="1">
    <citation type="submission" date="2020-08" db="EMBL/GenBank/DDBJ databases">
        <title>Novel species isolated from subtropical streams in China.</title>
        <authorList>
            <person name="Lu H."/>
        </authorList>
    </citation>
    <scope>NUCLEOTIDE SEQUENCE</scope>
    <source>
        <strain evidence="2">CY7W</strain>
    </source>
</reference>
<dbReference type="EMBL" id="JACOGG010000002">
    <property type="protein sequence ID" value="MBC3934264.1"/>
    <property type="molecule type" value="Genomic_DNA"/>
</dbReference>
<feature type="transmembrane region" description="Helical" evidence="1">
    <location>
        <begin position="218"/>
        <end position="239"/>
    </location>
</feature>
<name>A0A923KRW1_9BURK</name>
<proteinExistence type="predicted"/>
<organism evidence="2 3">
    <name type="scientific">Undibacterium rugosum</name>
    <dbReference type="NCBI Taxonomy" id="2762291"/>
    <lineage>
        <taxon>Bacteria</taxon>
        <taxon>Pseudomonadati</taxon>
        <taxon>Pseudomonadota</taxon>
        <taxon>Betaproteobacteria</taxon>
        <taxon>Burkholderiales</taxon>
        <taxon>Oxalobacteraceae</taxon>
        <taxon>Undibacterium</taxon>
    </lineage>
</organism>